<feature type="compositionally biased region" description="Basic and acidic residues" evidence="3">
    <location>
        <begin position="429"/>
        <end position="442"/>
    </location>
</feature>
<dbReference type="EMBL" id="WOWK01000074">
    <property type="protein sequence ID" value="KAF0321142.1"/>
    <property type="molecule type" value="Genomic_DNA"/>
</dbReference>
<organism evidence="5 6">
    <name type="scientific">Colletotrichum asianum</name>
    <dbReference type="NCBI Taxonomy" id="702518"/>
    <lineage>
        <taxon>Eukaryota</taxon>
        <taxon>Fungi</taxon>
        <taxon>Dikarya</taxon>
        <taxon>Ascomycota</taxon>
        <taxon>Pezizomycotina</taxon>
        <taxon>Sordariomycetes</taxon>
        <taxon>Hypocreomycetidae</taxon>
        <taxon>Glomerellales</taxon>
        <taxon>Glomerellaceae</taxon>
        <taxon>Colletotrichum</taxon>
        <taxon>Colletotrichum gloeosporioides species complex</taxon>
    </lineage>
</organism>
<protein>
    <submittedName>
        <fullName evidence="5">Kelch repeat protein</fullName>
    </submittedName>
</protein>
<evidence type="ECO:0000256" key="3">
    <source>
        <dbReference type="SAM" id="MobiDB-lite"/>
    </source>
</evidence>
<accession>A0A8H3ZMP0</accession>
<evidence type="ECO:0000313" key="5">
    <source>
        <dbReference type="EMBL" id="KAF0321142.1"/>
    </source>
</evidence>
<feature type="region of interest" description="Disordered" evidence="3">
    <location>
        <begin position="369"/>
        <end position="400"/>
    </location>
</feature>
<comment type="caution">
    <text evidence="5">The sequence shown here is derived from an EMBL/GenBank/DDBJ whole genome shotgun (WGS) entry which is preliminary data.</text>
</comment>
<feature type="region of interest" description="Disordered" evidence="3">
    <location>
        <begin position="428"/>
        <end position="451"/>
    </location>
</feature>
<keyword evidence="4" id="KW-0472">Membrane</keyword>
<evidence type="ECO:0000256" key="4">
    <source>
        <dbReference type="SAM" id="Phobius"/>
    </source>
</evidence>
<dbReference type="InterPro" id="IPR015915">
    <property type="entry name" value="Kelch-typ_b-propeller"/>
</dbReference>
<keyword evidence="2" id="KW-0677">Repeat</keyword>
<evidence type="ECO:0000313" key="6">
    <source>
        <dbReference type="Proteomes" id="UP000434172"/>
    </source>
</evidence>
<feature type="non-terminal residue" evidence="5">
    <location>
        <position position="1"/>
    </location>
</feature>
<evidence type="ECO:0000256" key="2">
    <source>
        <dbReference type="ARBA" id="ARBA00022737"/>
    </source>
</evidence>
<dbReference type="PANTHER" id="PTHR46093:SF18">
    <property type="entry name" value="FIBRONECTIN TYPE-III DOMAIN-CONTAINING PROTEIN"/>
    <property type="match status" value="1"/>
</dbReference>
<dbReference type="AlphaFoldDB" id="A0A8H3ZMP0"/>
<sequence>SSTQLWRFTADGNGSGIWSVEDKYSQELSSIRRSHGGAFASTPDSGFYLGGFEETKTKIDPKMPLGGYVPGYLQLNYTTPTGLPAWTNRTDTPYSPSGTLYAATAHYIPRYGSQGLIMILAGAEYNSTNQEPGNLSMEVVWFIDPVTKRWYSQKTIGQVPEPRRWACVVGAQSLNNTYDIVLFGGLANNRVDFGDVWILSLPGFVWIQADAKQIPRAEMSCVVAGRRQMITIGGVDPSLPQGTPMGDPDIFHQDIGVPDLTSLEWKDEYNSSAAGYESSNAVKSWYNEGNLASVRYDTGVEDLMSSSFSLELSGLGDGAGSDSTSTSMGNHQDNSLHPAVMGGIVGGSILAAALAVAVVFLLVRRRARKRQSRKQPATGPDCSELAAGHGPPELHGRDPLYDITELHGDQSKAELDPQDPHQCAVELEASERRCTSEKRLGEGPEQDTEIS</sequence>
<dbReference type="InterPro" id="IPR011043">
    <property type="entry name" value="Gal_Oxase/kelch_b-propeller"/>
</dbReference>
<dbReference type="PANTHER" id="PTHR46093">
    <property type="entry name" value="ACYL-COA-BINDING DOMAIN-CONTAINING PROTEIN 5"/>
    <property type="match status" value="1"/>
</dbReference>
<keyword evidence="4" id="KW-1133">Transmembrane helix</keyword>
<dbReference type="Gene3D" id="2.120.10.80">
    <property type="entry name" value="Kelch-type beta propeller"/>
    <property type="match status" value="1"/>
</dbReference>
<name>A0A8H3ZMP0_9PEZI</name>
<feature type="transmembrane region" description="Helical" evidence="4">
    <location>
        <begin position="340"/>
        <end position="363"/>
    </location>
</feature>
<dbReference type="SUPFAM" id="SSF50965">
    <property type="entry name" value="Galactose oxidase, central domain"/>
    <property type="match status" value="1"/>
</dbReference>
<dbReference type="Proteomes" id="UP000434172">
    <property type="component" value="Unassembled WGS sequence"/>
</dbReference>
<dbReference type="OrthoDB" id="540004at2759"/>
<reference evidence="5 6" key="1">
    <citation type="submission" date="2019-12" db="EMBL/GenBank/DDBJ databases">
        <title>A genome sequence resource for the geographically widespread anthracnose pathogen Colletotrichum asianum.</title>
        <authorList>
            <person name="Meng Y."/>
        </authorList>
    </citation>
    <scope>NUCLEOTIDE SEQUENCE [LARGE SCALE GENOMIC DNA]</scope>
    <source>
        <strain evidence="5 6">ICMP 18580</strain>
    </source>
</reference>
<proteinExistence type="predicted"/>
<keyword evidence="1" id="KW-0880">Kelch repeat</keyword>
<evidence type="ECO:0000256" key="1">
    <source>
        <dbReference type="ARBA" id="ARBA00022441"/>
    </source>
</evidence>
<keyword evidence="6" id="KW-1185">Reference proteome</keyword>
<keyword evidence="4" id="KW-0812">Transmembrane</keyword>
<gene>
    <name evidence="5" type="ORF">GQ607_011547</name>
</gene>